<reference evidence="2 3" key="1">
    <citation type="submission" date="2020-08" db="EMBL/GenBank/DDBJ databases">
        <title>Sequencing the genomes of 1000 actinobacteria strains.</title>
        <authorList>
            <person name="Klenk H.-P."/>
        </authorList>
    </citation>
    <scope>NUCLEOTIDE SEQUENCE [LARGE SCALE GENOMIC DNA]</scope>
    <source>
        <strain evidence="2 3">DSM 45790</strain>
    </source>
</reference>
<sequence length="147" mass="15796">MSAHHFLVLLAASGAAFVLALVSAVAGFGGGVLLLPHHPSPALRRRTGPCHPGLPQWSNAYSYAGNDPIGLSDPTGLKPDPCNGDLGLSQKRKNDYLKRGRRRHLHGATSGRAGWENDIGDDISTRTGWDLYDYASFHGHMNRGSSR</sequence>
<comment type="caution">
    <text evidence="2">The sequence shown here is derived from an EMBL/GenBank/DDBJ whole genome shotgun (WGS) entry which is preliminary data.</text>
</comment>
<dbReference type="EMBL" id="JACHBR010000002">
    <property type="protein sequence ID" value="MBB5630403.1"/>
    <property type="molecule type" value="Genomic_DNA"/>
</dbReference>
<dbReference type="RefSeq" id="WP_204070289.1">
    <property type="nucleotide sequence ID" value="NZ_BOOS01000020.1"/>
</dbReference>
<keyword evidence="3" id="KW-1185">Reference proteome</keyword>
<evidence type="ECO:0000313" key="2">
    <source>
        <dbReference type="EMBL" id="MBB5630403.1"/>
    </source>
</evidence>
<organism evidence="2 3">
    <name type="scientific">Sphaerisporangium krabiense</name>
    <dbReference type="NCBI Taxonomy" id="763782"/>
    <lineage>
        <taxon>Bacteria</taxon>
        <taxon>Bacillati</taxon>
        <taxon>Actinomycetota</taxon>
        <taxon>Actinomycetes</taxon>
        <taxon>Streptosporangiales</taxon>
        <taxon>Streptosporangiaceae</taxon>
        <taxon>Sphaerisporangium</taxon>
    </lineage>
</organism>
<feature type="region of interest" description="Disordered" evidence="1">
    <location>
        <begin position="70"/>
        <end position="91"/>
    </location>
</feature>
<evidence type="ECO:0000313" key="3">
    <source>
        <dbReference type="Proteomes" id="UP000588112"/>
    </source>
</evidence>
<dbReference type="AlphaFoldDB" id="A0A7W8ZB27"/>
<accession>A0A7W8ZB27</accession>
<evidence type="ECO:0000256" key="1">
    <source>
        <dbReference type="SAM" id="MobiDB-lite"/>
    </source>
</evidence>
<name>A0A7W8ZB27_9ACTN</name>
<protein>
    <submittedName>
        <fullName evidence="2">Uncharacterized protein</fullName>
    </submittedName>
</protein>
<proteinExistence type="predicted"/>
<gene>
    <name evidence="2" type="ORF">BJ981_006167</name>
</gene>
<dbReference type="Proteomes" id="UP000588112">
    <property type="component" value="Unassembled WGS sequence"/>
</dbReference>